<keyword evidence="2" id="KW-1185">Reference proteome</keyword>
<proteinExistence type="predicted"/>
<organism evidence="1 2">
    <name type="scientific">Dactylosporangium aurantiacum</name>
    <dbReference type="NCBI Taxonomy" id="35754"/>
    <lineage>
        <taxon>Bacteria</taxon>
        <taxon>Bacillati</taxon>
        <taxon>Actinomycetota</taxon>
        <taxon>Actinomycetes</taxon>
        <taxon>Micromonosporales</taxon>
        <taxon>Micromonosporaceae</taxon>
        <taxon>Dactylosporangium</taxon>
    </lineage>
</organism>
<dbReference type="SUPFAM" id="SSF55729">
    <property type="entry name" value="Acyl-CoA N-acyltransferases (Nat)"/>
    <property type="match status" value="1"/>
</dbReference>
<dbReference type="Proteomes" id="UP001058003">
    <property type="component" value="Chromosome"/>
</dbReference>
<protein>
    <recommendedName>
        <fullName evidence="3">BioF2-like acetyltransferase domain-containing protein</fullName>
    </recommendedName>
</protein>
<gene>
    <name evidence="1" type="ORF">Daura_15360</name>
</gene>
<accession>A0A9Q9IQ79</accession>
<dbReference type="RefSeq" id="WP_260710366.1">
    <property type="nucleotide sequence ID" value="NZ_CP073767.1"/>
</dbReference>
<dbReference type="EMBL" id="CP073767">
    <property type="protein sequence ID" value="UWZ57409.1"/>
    <property type="molecule type" value="Genomic_DNA"/>
</dbReference>
<dbReference type="KEGG" id="daur:Daura_15360"/>
<evidence type="ECO:0008006" key="3">
    <source>
        <dbReference type="Google" id="ProtNLM"/>
    </source>
</evidence>
<dbReference type="AlphaFoldDB" id="A0A9Q9IQ79"/>
<dbReference type="InterPro" id="IPR016181">
    <property type="entry name" value="Acyl_CoA_acyltransferase"/>
</dbReference>
<evidence type="ECO:0000313" key="2">
    <source>
        <dbReference type="Proteomes" id="UP001058003"/>
    </source>
</evidence>
<sequence>MMETAVLTEGLSVRLHNPVADPEPADWAALRRRAGLRANWAWPVMRAGVRSGADPLLLAVLSDVEGPVGLVAASVVPPRRRDVSGRWPRLGYLHVQAPQSSALPGWWLAPSTVDDRRDVVRAFRRAARRALGPGVAGVLWRQLGDDDQAWLPRPRYARRTEPLAVLDAPASVDAWLAGLRKKRRSNLRHVRKLVAADPDLQVRTGPVGDVVTPAELAHLARLNLAKHPGGGGPRSGHRSPLWQESVAFRDDVHAVAYRDSAGLLLGAGTILDHPTWPMWLSWGALPVDEGGRRHLYFDLFWRLVDRVVEGRAAGMVLGKGMPDLKADLGARLVPQHAAVTL</sequence>
<evidence type="ECO:0000313" key="1">
    <source>
        <dbReference type="EMBL" id="UWZ57409.1"/>
    </source>
</evidence>
<name>A0A9Q9IQ79_9ACTN</name>
<reference evidence="1" key="1">
    <citation type="submission" date="2021-04" db="EMBL/GenBank/DDBJ databases">
        <title>Dactylosporangium aurantiacum NRRL B-8018 full assembly.</title>
        <authorList>
            <person name="Hartkoorn R.C."/>
            <person name="Beaudoing E."/>
            <person name="Hot D."/>
        </authorList>
    </citation>
    <scope>NUCLEOTIDE SEQUENCE</scope>
    <source>
        <strain evidence="1">NRRL B-8018</strain>
    </source>
</reference>